<feature type="domain" description="Glycoside hydrolase family 31 N-terminal" evidence="6">
    <location>
        <begin position="73"/>
        <end position="148"/>
    </location>
</feature>
<dbReference type="PANTHER" id="PTHR22762:SF120">
    <property type="entry name" value="HETEROGLYCAN GLUCOSIDASE 1"/>
    <property type="match status" value="1"/>
</dbReference>
<dbReference type="AlphaFoldDB" id="A0A9D4V8W8"/>
<dbReference type="InterPro" id="IPR025887">
    <property type="entry name" value="Glyco_hydro_31_N_dom"/>
</dbReference>
<dbReference type="InterPro" id="IPR048395">
    <property type="entry name" value="Glyco_hydro_31_C"/>
</dbReference>
<comment type="similarity">
    <text evidence="1 4">Belongs to the glycosyl hydrolase 31 family.</text>
</comment>
<comment type="caution">
    <text evidence="9">The sequence shown here is derived from an EMBL/GenBank/DDBJ whole genome shotgun (WGS) entry which is preliminary data.</text>
</comment>
<evidence type="ECO:0000256" key="3">
    <source>
        <dbReference type="ARBA" id="ARBA00023295"/>
    </source>
</evidence>
<gene>
    <name evidence="9" type="ORF">GOP47_0001779</name>
</gene>
<dbReference type="InterPro" id="IPR000322">
    <property type="entry name" value="Glyco_hydro_31_TIM"/>
</dbReference>
<proteinExistence type="inferred from homology"/>
<evidence type="ECO:0000259" key="8">
    <source>
        <dbReference type="Pfam" id="PF21365"/>
    </source>
</evidence>
<protein>
    <recommendedName>
        <fullName evidence="11">Alpha-glucosidase</fullName>
    </recommendedName>
</protein>
<dbReference type="Pfam" id="PF13802">
    <property type="entry name" value="Gal_mutarotas_2"/>
    <property type="match status" value="1"/>
</dbReference>
<dbReference type="CDD" id="cd14752">
    <property type="entry name" value="GH31_N"/>
    <property type="match status" value="1"/>
</dbReference>
<feature type="domain" description="Glycosyl hydrolase family 31 C-terminal" evidence="8">
    <location>
        <begin position="526"/>
        <end position="602"/>
    </location>
</feature>
<dbReference type="InterPro" id="IPR017853">
    <property type="entry name" value="GH"/>
</dbReference>
<feature type="domain" description="Glycoside hydrolase family 31 TIM barrel" evidence="5">
    <location>
        <begin position="189"/>
        <end position="518"/>
    </location>
</feature>
<dbReference type="Pfam" id="PF01055">
    <property type="entry name" value="Glyco_hydro_31_2nd"/>
    <property type="match status" value="1"/>
</dbReference>
<dbReference type="InterPro" id="IPR011013">
    <property type="entry name" value="Gal_mutarotase_sf_dom"/>
</dbReference>
<evidence type="ECO:0000259" key="7">
    <source>
        <dbReference type="Pfam" id="PF17137"/>
    </source>
</evidence>
<dbReference type="InterPro" id="IPR030458">
    <property type="entry name" value="Glyco_hydro_31_AS"/>
</dbReference>
<evidence type="ECO:0008006" key="11">
    <source>
        <dbReference type="Google" id="ProtNLM"/>
    </source>
</evidence>
<dbReference type="Gene3D" id="3.20.20.80">
    <property type="entry name" value="Glycosidases"/>
    <property type="match status" value="1"/>
</dbReference>
<evidence type="ECO:0000259" key="6">
    <source>
        <dbReference type="Pfam" id="PF13802"/>
    </source>
</evidence>
<dbReference type="GO" id="GO:0005975">
    <property type="term" value="P:carbohydrate metabolic process"/>
    <property type="evidence" value="ECO:0007669"/>
    <property type="project" value="InterPro"/>
</dbReference>
<dbReference type="SUPFAM" id="SSF51445">
    <property type="entry name" value="(Trans)glycosidases"/>
    <property type="match status" value="1"/>
</dbReference>
<dbReference type="Pfam" id="PF21365">
    <property type="entry name" value="Glyco_hydro_31_3rd"/>
    <property type="match status" value="1"/>
</dbReference>
<keyword evidence="10" id="KW-1185">Reference proteome</keyword>
<dbReference type="Gene3D" id="2.60.40.1180">
    <property type="entry name" value="Golgi alpha-mannosidase II"/>
    <property type="match status" value="2"/>
</dbReference>
<dbReference type="InterPro" id="IPR013780">
    <property type="entry name" value="Glyco_hydro_b"/>
</dbReference>
<dbReference type="SUPFAM" id="SSF74650">
    <property type="entry name" value="Galactose mutarotase-like"/>
    <property type="match status" value="1"/>
</dbReference>
<dbReference type="GO" id="GO:0004553">
    <property type="term" value="F:hydrolase activity, hydrolyzing O-glycosyl compounds"/>
    <property type="evidence" value="ECO:0007669"/>
    <property type="project" value="InterPro"/>
</dbReference>
<dbReference type="Pfam" id="PF17137">
    <property type="entry name" value="DUF5110"/>
    <property type="match status" value="1"/>
</dbReference>
<evidence type="ECO:0000256" key="1">
    <source>
        <dbReference type="ARBA" id="ARBA00007806"/>
    </source>
</evidence>
<sequence>MEALSEAPCVWMCIFEERVFRFDASPEAREAAWPSISFMHPKQRDTPLENVSEEPSGVPQYLPHCTCHQEMQIMTIQLPKGTSFYGTGEVGGPLERTGQRVHTWNTDAWGYGSTTTPLYQSHPWVLAVLPDGQALGVLADTTRKCEVDLQKESLIHFAAEAPYPLIMFGPFPSPATVMATFSRAIGTISMPPKWSLGYHQCRYSYEPDSRVLEVAETLRERQIPCDVLWMDIDYMDEFRCFTFHPENFSSPKNLAKELHSKGFKAVWMIDPGIKAEPGYSVYDSGCSQNVWILSSSTEAYVGHVWPGLCVFPDYTSSETRKWWSDLVSKFVLNGVDGIWNDMNEPAVFKTLTKTMPETNIHRGDAELGGSQAHSHYHNVYGMLMARSTYEGMLLADPKRRPFVLTRAGFVGSQRYAATWTGDNTSSWEHLCISVPMALNLGLSGQPFSGPDIGGFIGDATPKLFARWMGIGAMFPFSRGHSEKGTTDHEPWSFGAECEKVCRLALERRYRILPHLYTLFYNAHTKGELVMSPLFFAGPADTKLRKVDDSFLLGPMLVSLSKDKDRGSNTKTTILPTGIWIEFDFDDSHEDLPSLYLKGGSIIPTGPVVCNTDEMLISNELSLLVALDDKGQAEGLLYEDEGDGFEYQRGKYLLTSYKASLHGDEVRVRVHQKNGQLRRPKRALSVHLLLGDRAKVVLSGVDGEELKFKLPKPSDIQNLVAEGQKKRNSAISEEIAKFSNGINGAETPRTMVTLKAFDWKVEVAPWNGGRLKSMIHLPTGIDWLCSKGDLPGYVESSGTEYQSPGCFEEYHVLKNGDAQESLVMTGDIGGGLELQRSLALLGGSQNSIHISSCIRANSNMIGSGGFSRVVFLRVHPTFHIRHPDKTFVSFIAVNGNPQSIHRRPEELLLHGDELPNGEWMLVDKHTNIALVNKFRLEDVKGCLISWRDETCTLELHTSQRPVSKTSLLSIHHIYESINIGSDDYMTQ</sequence>
<dbReference type="PANTHER" id="PTHR22762">
    <property type="entry name" value="ALPHA-GLUCOSIDASE"/>
    <property type="match status" value="1"/>
</dbReference>
<organism evidence="9 10">
    <name type="scientific">Adiantum capillus-veneris</name>
    <name type="common">Maidenhair fern</name>
    <dbReference type="NCBI Taxonomy" id="13818"/>
    <lineage>
        <taxon>Eukaryota</taxon>
        <taxon>Viridiplantae</taxon>
        <taxon>Streptophyta</taxon>
        <taxon>Embryophyta</taxon>
        <taxon>Tracheophyta</taxon>
        <taxon>Polypodiopsida</taxon>
        <taxon>Polypodiidae</taxon>
        <taxon>Polypodiales</taxon>
        <taxon>Pteridineae</taxon>
        <taxon>Pteridaceae</taxon>
        <taxon>Vittarioideae</taxon>
        <taxon>Adiantum</taxon>
    </lineage>
</organism>
<keyword evidence="2 4" id="KW-0378">Hydrolase</keyword>
<dbReference type="Proteomes" id="UP000886520">
    <property type="component" value="Chromosome 2"/>
</dbReference>
<evidence type="ECO:0000259" key="5">
    <source>
        <dbReference type="Pfam" id="PF01055"/>
    </source>
</evidence>
<keyword evidence="3 4" id="KW-0326">Glycosidase</keyword>
<dbReference type="EMBL" id="JABFUD020000003">
    <property type="protein sequence ID" value="KAI5082036.1"/>
    <property type="molecule type" value="Genomic_DNA"/>
</dbReference>
<dbReference type="CDD" id="cd06604">
    <property type="entry name" value="GH31_glucosidase_II_MalA"/>
    <property type="match status" value="1"/>
</dbReference>
<name>A0A9D4V8W8_ADICA</name>
<dbReference type="Gene3D" id="2.60.40.1760">
    <property type="entry name" value="glycosyl hydrolase (family 31)"/>
    <property type="match status" value="1"/>
</dbReference>
<dbReference type="GO" id="GO:0030246">
    <property type="term" value="F:carbohydrate binding"/>
    <property type="evidence" value="ECO:0007669"/>
    <property type="project" value="InterPro"/>
</dbReference>
<evidence type="ECO:0000256" key="4">
    <source>
        <dbReference type="RuleBase" id="RU361185"/>
    </source>
</evidence>
<feature type="domain" description="DUF5110" evidence="7">
    <location>
        <begin position="619"/>
        <end position="687"/>
    </location>
</feature>
<evidence type="ECO:0000256" key="2">
    <source>
        <dbReference type="ARBA" id="ARBA00022801"/>
    </source>
</evidence>
<evidence type="ECO:0000313" key="9">
    <source>
        <dbReference type="EMBL" id="KAI5082036.1"/>
    </source>
</evidence>
<dbReference type="InterPro" id="IPR033403">
    <property type="entry name" value="DUF5110"/>
</dbReference>
<accession>A0A9D4V8W8</accession>
<dbReference type="OrthoDB" id="1334205at2759"/>
<evidence type="ECO:0000313" key="10">
    <source>
        <dbReference type="Proteomes" id="UP000886520"/>
    </source>
</evidence>
<dbReference type="PROSITE" id="PS00129">
    <property type="entry name" value="GLYCOSYL_HYDROL_F31_1"/>
    <property type="match status" value="1"/>
</dbReference>
<reference evidence="9" key="1">
    <citation type="submission" date="2021-01" db="EMBL/GenBank/DDBJ databases">
        <title>Adiantum capillus-veneris genome.</title>
        <authorList>
            <person name="Fang Y."/>
            <person name="Liao Q."/>
        </authorList>
    </citation>
    <scope>NUCLEOTIDE SEQUENCE</scope>
    <source>
        <strain evidence="9">H3</strain>
        <tissue evidence="9">Leaf</tissue>
    </source>
</reference>